<comment type="caution">
    <text evidence="2">The sequence shown here is derived from an EMBL/GenBank/DDBJ whole genome shotgun (WGS) entry which is preliminary data.</text>
</comment>
<proteinExistence type="predicted"/>
<feature type="compositionally biased region" description="Basic and acidic residues" evidence="1">
    <location>
        <begin position="7"/>
        <end position="20"/>
    </location>
</feature>
<evidence type="ECO:0000313" key="2">
    <source>
        <dbReference type="EMBL" id="GIY92672.1"/>
    </source>
</evidence>
<sequence>MYYSVREGLKPDRNKRDLRGRPRIQSVLMKGREFKLSPNKSRKGLMTSREIKDLGGRFKTETKRLGDIFAVAQESNPSSWKEGEFKLSPNKSRKRLMTSREIKDLGSRGKPD</sequence>
<evidence type="ECO:0000256" key="1">
    <source>
        <dbReference type="SAM" id="MobiDB-lite"/>
    </source>
</evidence>
<evidence type="ECO:0000313" key="3">
    <source>
        <dbReference type="Proteomes" id="UP001054945"/>
    </source>
</evidence>
<dbReference type="EMBL" id="BPLR01000179">
    <property type="protein sequence ID" value="GIY92672.1"/>
    <property type="molecule type" value="Genomic_DNA"/>
</dbReference>
<protein>
    <submittedName>
        <fullName evidence="2">Uncharacterized protein</fullName>
    </submittedName>
</protein>
<accession>A0AAV4XDG5</accession>
<gene>
    <name evidence="2" type="ORF">CEXT_37811</name>
</gene>
<dbReference type="AlphaFoldDB" id="A0AAV4XDG5"/>
<reference evidence="2 3" key="1">
    <citation type="submission" date="2021-06" db="EMBL/GenBank/DDBJ databases">
        <title>Caerostris extrusa draft genome.</title>
        <authorList>
            <person name="Kono N."/>
            <person name="Arakawa K."/>
        </authorList>
    </citation>
    <scope>NUCLEOTIDE SEQUENCE [LARGE SCALE GENOMIC DNA]</scope>
</reference>
<keyword evidence="3" id="KW-1185">Reference proteome</keyword>
<feature type="region of interest" description="Disordered" evidence="1">
    <location>
        <begin position="79"/>
        <end position="112"/>
    </location>
</feature>
<feature type="compositionally biased region" description="Basic and acidic residues" evidence="1">
    <location>
        <begin position="98"/>
        <end position="112"/>
    </location>
</feature>
<dbReference type="Proteomes" id="UP001054945">
    <property type="component" value="Unassembled WGS sequence"/>
</dbReference>
<name>A0AAV4XDG5_CAEEX</name>
<organism evidence="2 3">
    <name type="scientific">Caerostris extrusa</name>
    <name type="common">Bark spider</name>
    <name type="synonym">Caerostris bankana</name>
    <dbReference type="NCBI Taxonomy" id="172846"/>
    <lineage>
        <taxon>Eukaryota</taxon>
        <taxon>Metazoa</taxon>
        <taxon>Ecdysozoa</taxon>
        <taxon>Arthropoda</taxon>
        <taxon>Chelicerata</taxon>
        <taxon>Arachnida</taxon>
        <taxon>Araneae</taxon>
        <taxon>Araneomorphae</taxon>
        <taxon>Entelegynae</taxon>
        <taxon>Araneoidea</taxon>
        <taxon>Araneidae</taxon>
        <taxon>Caerostris</taxon>
    </lineage>
</organism>
<feature type="region of interest" description="Disordered" evidence="1">
    <location>
        <begin position="1"/>
        <end position="20"/>
    </location>
</feature>